<dbReference type="OrthoDB" id="3485856at2759"/>
<name>A0A6A6NRZ8_9PEZI</name>
<protein>
    <submittedName>
        <fullName evidence="2">Uncharacterized protein</fullName>
    </submittedName>
</protein>
<feature type="compositionally biased region" description="Acidic residues" evidence="1">
    <location>
        <begin position="359"/>
        <end position="370"/>
    </location>
</feature>
<accession>A0A6A6NRZ8</accession>
<evidence type="ECO:0000256" key="1">
    <source>
        <dbReference type="SAM" id="MobiDB-lite"/>
    </source>
</evidence>
<dbReference type="AlphaFoldDB" id="A0A6A6NRZ8"/>
<feature type="compositionally biased region" description="Polar residues" evidence="1">
    <location>
        <begin position="390"/>
        <end position="399"/>
    </location>
</feature>
<organism evidence="2 3">
    <name type="scientific">Lineolata rhizophorae</name>
    <dbReference type="NCBI Taxonomy" id="578093"/>
    <lineage>
        <taxon>Eukaryota</taxon>
        <taxon>Fungi</taxon>
        <taxon>Dikarya</taxon>
        <taxon>Ascomycota</taxon>
        <taxon>Pezizomycotina</taxon>
        <taxon>Dothideomycetes</taxon>
        <taxon>Dothideomycetes incertae sedis</taxon>
        <taxon>Lineolatales</taxon>
        <taxon>Lineolataceae</taxon>
        <taxon>Lineolata</taxon>
    </lineage>
</organism>
<evidence type="ECO:0000313" key="3">
    <source>
        <dbReference type="Proteomes" id="UP000799766"/>
    </source>
</evidence>
<gene>
    <name evidence="2" type="ORF">BDY21DRAFT_423847</name>
</gene>
<feature type="region of interest" description="Disordered" evidence="1">
    <location>
        <begin position="338"/>
        <end position="399"/>
    </location>
</feature>
<proteinExistence type="predicted"/>
<dbReference type="EMBL" id="MU001692">
    <property type="protein sequence ID" value="KAF2454277.1"/>
    <property type="molecule type" value="Genomic_DNA"/>
</dbReference>
<reference evidence="2" key="1">
    <citation type="journal article" date="2020" name="Stud. Mycol.">
        <title>101 Dothideomycetes genomes: a test case for predicting lifestyles and emergence of pathogens.</title>
        <authorList>
            <person name="Haridas S."/>
            <person name="Albert R."/>
            <person name="Binder M."/>
            <person name="Bloem J."/>
            <person name="Labutti K."/>
            <person name="Salamov A."/>
            <person name="Andreopoulos B."/>
            <person name="Baker S."/>
            <person name="Barry K."/>
            <person name="Bills G."/>
            <person name="Bluhm B."/>
            <person name="Cannon C."/>
            <person name="Castanera R."/>
            <person name="Culley D."/>
            <person name="Daum C."/>
            <person name="Ezra D."/>
            <person name="Gonzalez J."/>
            <person name="Henrissat B."/>
            <person name="Kuo A."/>
            <person name="Liang C."/>
            <person name="Lipzen A."/>
            <person name="Lutzoni F."/>
            <person name="Magnuson J."/>
            <person name="Mondo S."/>
            <person name="Nolan M."/>
            <person name="Ohm R."/>
            <person name="Pangilinan J."/>
            <person name="Park H.-J."/>
            <person name="Ramirez L."/>
            <person name="Alfaro M."/>
            <person name="Sun H."/>
            <person name="Tritt A."/>
            <person name="Yoshinaga Y."/>
            <person name="Zwiers L.-H."/>
            <person name="Turgeon B."/>
            <person name="Goodwin S."/>
            <person name="Spatafora J."/>
            <person name="Crous P."/>
            <person name="Grigoriev I."/>
        </authorList>
    </citation>
    <scope>NUCLEOTIDE SEQUENCE</scope>
    <source>
        <strain evidence="2">ATCC 16933</strain>
    </source>
</reference>
<feature type="region of interest" description="Disordered" evidence="1">
    <location>
        <begin position="54"/>
        <end position="88"/>
    </location>
</feature>
<dbReference type="Proteomes" id="UP000799766">
    <property type="component" value="Unassembled WGS sequence"/>
</dbReference>
<feature type="compositionally biased region" description="Basic and acidic residues" evidence="1">
    <location>
        <begin position="374"/>
        <end position="384"/>
    </location>
</feature>
<sequence>MVLEERHTLISATAIVQLHDAVHGYVYIRNSSSIAPTYHAAIKFRWPPVDASTDGREALRAGPSSHRAFQSHPSRKTHQARPVDRVSASSRKYDEIERQLGRDEALSEYVKDKIRYDYNRGSNRLVIRMPIGVHEFFIDGVEDAIRSQLKTIRSGSDTAAGFAQRVRAARSSEIYFPIDDAPGGTKSKYGPDASFWHDDAEYPGVIIEVAYSQKTKRLARLAEDYLLDSDANVQAVVGLNIGYGKGGSRKATLSVWRTRVFNTADGNELRIAREVADDIFRDDQGHPTDHPGLRLYLSDFAHAGLARVQLGSHNRELFISTEQLCEFLTAAEVKVHQRGSLSKDQLAPGVKKRKRLETPPEEVTSEDEAVYAEQEERAAKRTADSDPDYQDTSTKSSLE</sequence>
<keyword evidence="3" id="KW-1185">Reference proteome</keyword>
<evidence type="ECO:0000313" key="2">
    <source>
        <dbReference type="EMBL" id="KAF2454277.1"/>
    </source>
</evidence>